<keyword evidence="2" id="KW-0812">Transmembrane</keyword>
<keyword evidence="2" id="KW-1133">Transmembrane helix</keyword>
<name>A0A3P1V9Y1_9ACTO</name>
<feature type="region of interest" description="Disordered" evidence="1">
    <location>
        <begin position="188"/>
        <end position="333"/>
    </location>
</feature>
<dbReference type="InterPro" id="IPR011990">
    <property type="entry name" value="TPR-like_helical_dom_sf"/>
</dbReference>
<feature type="compositionally biased region" description="Basic and acidic residues" evidence="1">
    <location>
        <begin position="298"/>
        <end position="322"/>
    </location>
</feature>
<keyword evidence="4" id="KW-1185">Reference proteome</keyword>
<feature type="compositionally biased region" description="Low complexity" evidence="1">
    <location>
        <begin position="20"/>
        <end position="44"/>
    </location>
</feature>
<feature type="transmembrane region" description="Helical" evidence="2">
    <location>
        <begin position="69"/>
        <end position="93"/>
    </location>
</feature>
<gene>
    <name evidence="3" type="ORF">EII10_02325</name>
</gene>
<comment type="caution">
    <text evidence="3">The sequence shown here is derived from an EMBL/GenBank/DDBJ whole genome shotgun (WGS) entry which is preliminary data.</text>
</comment>
<feature type="compositionally biased region" description="Low complexity" evidence="1">
    <location>
        <begin position="275"/>
        <end position="297"/>
    </location>
</feature>
<protein>
    <submittedName>
        <fullName evidence="3">Tetratricopeptide repeat protein</fullName>
    </submittedName>
</protein>
<dbReference type="EMBL" id="RQZC01000001">
    <property type="protein sequence ID" value="RRD30939.1"/>
    <property type="molecule type" value="Genomic_DNA"/>
</dbReference>
<reference evidence="3 4" key="1">
    <citation type="submission" date="2018-11" db="EMBL/GenBank/DDBJ databases">
        <title>Genomes From Bacteria Associated with the Canine Oral Cavity: a Test Case for Automated Genome-Based Taxonomic Assignment.</title>
        <authorList>
            <person name="Coil D.A."/>
            <person name="Jospin G."/>
            <person name="Darling A.E."/>
            <person name="Wallis C."/>
            <person name="Davis I.J."/>
            <person name="Harris S."/>
            <person name="Eisen J.A."/>
            <person name="Holcombe L.J."/>
            <person name="O'Flynn C."/>
        </authorList>
    </citation>
    <scope>NUCLEOTIDE SEQUENCE [LARGE SCALE GENOMIC DNA]</scope>
    <source>
        <strain evidence="3 4">OH5050</strain>
    </source>
</reference>
<dbReference type="RefSeq" id="WP_124932851.1">
    <property type="nucleotide sequence ID" value="NZ_RQZC01000001.1"/>
</dbReference>
<feature type="region of interest" description="Disordered" evidence="1">
    <location>
        <begin position="1"/>
        <end position="57"/>
    </location>
</feature>
<feature type="compositionally biased region" description="Polar residues" evidence="1">
    <location>
        <begin position="323"/>
        <end position="333"/>
    </location>
</feature>
<feature type="compositionally biased region" description="Basic and acidic residues" evidence="1">
    <location>
        <begin position="1"/>
        <end position="19"/>
    </location>
</feature>
<dbReference type="SUPFAM" id="SSF48452">
    <property type="entry name" value="TPR-like"/>
    <property type="match status" value="1"/>
</dbReference>
<feature type="compositionally biased region" description="Low complexity" evidence="1">
    <location>
        <begin position="234"/>
        <end position="250"/>
    </location>
</feature>
<dbReference type="Proteomes" id="UP000271272">
    <property type="component" value="Unassembled WGS sequence"/>
</dbReference>
<organism evidence="3 4">
    <name type="scientific">Actinomyces bowdenii</name>
    <dbReference type="NCBI Taxonomy" id="131109"/>
    <lineage>
        <taxon>Bacteria</taxon>
        <taxon>Bacillati</taxon>
        <taxon>Actinomycetota</taxon>
        <taxon>Actinomycetes</taxon>
        <taxon>Actinomycetales</taxon>
        <taxon>Actinomycetaceae</taxon>
        <taxon>Actinomyces</taxon>
    </lineage>
</organism>
<feature type="compositionally biased region" description="Low complexity" evidence="1">
    <location>
        <begin position="258"/>
        <end position="268"/>
    </location>
</feature>
<feature type="compositionally biased region" description="Low complexity" evidence="1">
    <location>
        <begin position="200"/>
        <end position="212"/>
    </location>
</feature>
<proteinExistence type="predicted"/>
<sequence>MSENQHPPHQDPGDQERFGPRPGQGAPGEAAPAAPSAPSPGGRAEPSRGGAGTEDPQLRAARMRRRRRLLLLGAAPALLATAVALWCGAVFGLSMAASHALTRGDHETAVSRYRTVAAINPWLEQWRVHYNLGTALYVAADLDGAQAALETALGEVPIADEVDPGTGLKPEGSPECRVRHNLSLTHAARAAQAQESGDTAQADESAAAAQEALGQCPPPPSPDPSQSPSPDSSPQPSQTPSQGSSQDPSASPSPEPSQDPSAQPSQEPSAPPSQDPSSSPSASSSSSSSPSASASSSPDDRAERLRRRNNDESENGATRKGESQQPQDGTKPW</sequence>
<feature type="compositionally biased region" description="Pro residues" evidence="1">
    <location>
        <begin position="216"/>
        <end position="233"/>
    </location>
</feature>
<evidence type="ECO:0000256" key="2">
    <source>
        <dbReference type="SAM" id="Phobius"/>
    </source>
</evidence>
<dbReference type="AlphaFoldDB" id="A0A3P1V9Y1"/>
<dbReference type="OrthoDB" id="3261028at2"/>
<dbReference type="Gene3D" id="1.25.40.10">
    <property type="entry name" value="Tetratricopeptide repeat domain"/>
    <property type="match status" value="1"/>
</dbReference>
<evidence type="ECO:0000313" key="3">
    <source>
        <dbReference type="EMBL" id="RRD30939.1"/>
    </source>
</evidence>
<evidence type="ECO:0000313" key="4">
    <source>
        <dbReference type="Proteomes" id="UP000271272"/>
    </source>
</evidence>
<evidence type="ECO:0000256" key="1">
    <source>
        <dbReference type="SAM" id="MobiDB-lite"/>
    </source>
</evidence>
<accession>A0A3P1V9Y1</accession>
<keyword evidence="2" id="KW-0472">Membrane</keyword>